<dbReference type="EMBL" id="MG913608">
    <property type="protein sequence ID" value="AWD77913.1"/>
    <property type="molecule type" value="Genomic_DNA"/>
</dbReference>
<keyword evidence="5 9" id="KW-1133">Transmembrane helix</keyword>
<dbReference type="Pfam" id="PF03040">
    <property type="entry name" value="CemA"/>
    <property type="match status" value="1"/>
</dbReference>
<keyword evidence="9" id="KW-1001">Plastid inner membrane</keyword>
<keyword evidence="4 9" id="KW-0375">Hydrogen ion transport</keyword>
<dbReference type="InterPro" id="IPR004282">
    <property type="entry name" value="CemA"/>
</dbReference>
<dbReference type="PANTHER" id="PTHR33650:SF2">
    <property type="entry name" value="CHLOROPLAST ENVELOPE MEMBRANE PROTEIN"/>
    <property type="match status" value="1"/>
</dbReference>
<protein>
    <recommendedName>
        <fullName evidence="9">Potassium/proton antiporter CemA</fullName>
    </recommendedName>
    <alternativeName>
        <fullName evidence="9">Chloroplast envelope membrane protein A</fullName>
        <shortName evidence="9">CemA</shortName>
    </alternativeName>
</protein>
<keyword evidence="2 9" id="KW-0813">Transport</keyword>
<proteinExistence type="inferred from homology"/>
<keyword evidence="9" id="KW-0050">Antiport</keyword>
<evidence type="ECO:0000313" key="10">
    <source>
        <dbReference type="EMBL" id="AWD77913.1"/>
    </source>
</evidence>
<gene>
    <name evidence="9 10" type="primary">cemA</name>
</gene>
<organism evidence="10">
    <name type="scientific">Odontosoria chinensis</name>
    <dbReference type="NCBI Taxonomy" id="32133"/>
    <lineage>
        <taxon>Eukaryota</taxon>
        <taxon>Viridiplantae</taxon>
        <taxon>Streptophyta</taxon>
        <taxon>Embryophyta</taxon>
        <taxon>Tracheophyta</taxon>
        <taxon>Polypodiopsida</taxon>
        <taxon>Polypodiidae</taxon>
        <taxon>Polypodiales</taxon>
        <taxon>Lindsaeineae</taxon>
        <taxon>Lindsaeaceae</taxon>
        <taxon>Odontosoria</taxon>
    </lineage>
</organism>
<comment type="catalytic activity">
    <reaction evidence="9">
        <text>K(+)(in) + H(+)(out) = K(+)(out) + H(+)(in)</text>
        <dbReference type="Rhea" id="RHEA:29467"/>
        <dbReference type="ChEBI" id="CHEBI:15378"/>
        <dbReference type="ChEBI" id="CHEBI:29103"/>
    </reaction>
</comment>
<comment type="subcellular location">
    <subcellularLocation>
        <location evidence="1">Membrane</location>
        <topology evidence="1">Multi-pass membrane protein</topology>
    </subcellularLocation>
    <subcellularLocation>
        <location evidence="9">Plastid</location>
        <location evidence="9">Chloroplast inner membrane</location>
        <topology evidence="9">Multi-pass membrane protein</topology>
    </subcellularLocation>
</comment>
<evidence type="ECO:0000256" key="6">
    <source>
        <dbReference type="ARBA" id="ARBA00023065"/>
    </source>
</evidence>
<comment type="similarity">
    <text evidence="8 9">Belongs to the CemA family.</text>
</comment>
<evidence type="ECO:0000256" key="8">
    <source>
        <dbReference type="ARBA" id="ARBA00043980"/>
    </source>
</evidence>
<keyword evidence="3 9" id="KW-0812">Transmembrane</keyword>
<evidence type="ECO:0000256" key="4">
    <source>
        <dbReference type="ARBA" id="ARBA00022781"/>
    </source>
</evidence>
<comment type="function">
    <text evidence="9">Contributes to K(+)/H(+) antiport activity by supporting proton efflux to control proton extrusion and homeostasis in chloroplasts in a light-dependent manner to modulate photosynthesis. Prevents excessive induction of non-photochemical quenching (NPQ) under continuous-light conditions. Indirectly promotes efficient inorganic carbon uptake into chloroplasts.</text>
</comment>
<sequence>MILDYWKWKLIKWFFSTPYRSSDRAYKASKQLQMAKNESSFFRRVGLLPSEVHKLPWTVAALPDVEFTMCTYIIYCSLWEHRVSIFFLGIIKRIGRLQKTRSLSSYSSEQPHSNKFLIRNCLQMPTYKSTNNRYSFFQQTLFGLRAISCRGKKIIDEQFKIGTFLETEPESNSASAKQCDFYHFYNIKKSNRKLSWVEATLNDFVLREERNFSTRFLFQLDGKLTEESLRFKSADFTSRAASYSYESINMVPRSVSRTLSRFQTELANQSILVVNNDFGLAKNQALASLSYIACLPLLPLTILVSLKTWLLEPQIRGWWNDPQTQIFINCFQEERALGQLRKVEALLWLDNATRNFTDIKLRNSDTNSYNDTIRLAIMYNESNIQLLLRLVTDGIGIIILTLFFVMNQKRFAVLNSWIQESFYSLNDTMKAFSILLLTDLCVGFHSPHGWDILIGTIFEHFGLIPNKYVISCFVSTFPVILDTVFKYWIFRHLNRTSPSVVATYHTTSE</sequence>
<keyword evidence="9" id="KW-0633">Potassium transport</keyword>
<evidence type="ECO:0000256" key="2">
    <source>
        <dbReference type="ARBA" id="ARBA00022448"/>
    </source>
</evidence>
<dbReference type="GO" id="GO:0015297">
    <property type="term" value="F:antiporter activity"/>
    <property type="evidence" value="ECO:0007669"/>
    <property type="project" value="UniProtKB-KW"/>
</dbReference>
<dbReference type="GO" id="GO:0009706">
    <property type="term" value="C:chloroplast inner membrane"/>
    <property type="evidence" value="ECO:0007669"/>
    <property type="project" value="UniProtKB-SubCell"/>
</dbReference>
<feature type="transmembrane region" description="Helical" evidence="9">
    <location>
        <begin position="285"/>
        <end position="306"/>
    </location>
</feature>
<feature type="transmembrane region" description="Helical" evidence="9">
    <location>
        <begin position="386"/>
        <end position="406"/>
    </location>
</feature>
<keyword evidence="9" id="KW-0630">Potassium</keyword>
<evidence type="ECO:0000256" key="7">
    <source>
        <dbReference type="ARBA" id="ARBA00023136"/>
    </source>
</evidence>
<dbReference type="GO" id="GO:0015078">
    <property type="term" value="F:proton transmembrane transporter activity"/>
    <property type="evidence" value="ECO:0007669"/>
    <property type="project" value="UniProtKB-UniRule"/>
</dbReference>
<reference evidence="10" key="1">
    <citation type="journal article" date="2018" name="Mitochondrial DNA Part B Resour">
        <title>The first complete chloroplast genome of a traditional Chinese medicinal herb Odontosoria chinensis (Lindsaeaceae).</title>
        <authorList>
            <person name="Xu R."/>
            <person name="Liu S."/>
            <person name="Wang Z."/>
            <person name="Wang T."/>
            <person name="Su Y."/>
        </authorList>
    </citation>
    <scope>NUCLEOTIDE SEQUENCE</scope>
</reference>
<evidence type="ECO:0000256" key="5">
    <source>
        <dbReference type="ARBA" id="ARBA00022989"/>
    </source>
</evidence>
<evidence type="ECO:0000256" key="9">
    <source>
        <dbReference type="HAMAP-Rule" id="MF_01308"/>
    </source>
</evidence>
<dbReference type="HAMAP" id="MF_01308">
    <property type="entry name" value="CemA_PxcA"/>
    <property type="match status" value="1"/>
</dbReference>
<name>A0A343WSE6_9MONI</name>
<geneLocation type="chloroplast" evidence="10"/>
<dbReference type="AlphaFoldDB" id="A0A343WSE6"/>
<keyword evidence="6 9" id="KW-0406">Ion transport</keyword>
<evidence type="ECO:0000256" key="1">
    <source>
        <dbReference type="ARBA" id="ARBA00004141"/>
    </source>
</evidence>
<evidence type="ECO:0000256" key="3">
    <source>
        <dbReference type="ARBA" id="ARBA00022692"/>
    </source>
</evidence>
<dbReference type="PANTHER" id="PTHR33650">
    <property type="entry name" value="CHLOROPLAST ENVELOPE MEMBRANE PROTEIN-RELATED"/>
    <property type="match status" value="1"/>
</dbReference>
<keyword evidence="10" id="KW-0150">Chloroplast</keyword>
<accession>A0A343WSE6</accession>
<dbReference type="GO" id="GO:0006813">
    <property type="term" value="P:potassium ion transport"/>
    <property type="evidence" value="ECO:0007669"/>
    <property type="project" value="UniProtKB-UniRule"/>
</dbReference>
<keyword evidence="10" id="KW-0934">Plastid</keyword>
<keyword evidence="7 9" id="KW-0472">Membrane</keyword>
<feature type="transmembrane region" description="Helical" evidence="9">
    <location>
        <begin position="468"/>
        <end position="489"/>
    </location>
</feature>